<evidence type="ECO:0000313" key="2">
    <source>
        <dbReference type="Proteomes" id="UP000549009"/>
    </source>
</evidence>
<gene>
    <name evidence="1" type="ORF">FHS40_006480</name>
</gene>
<evidence type="ECO:0000313" key="1">
    <source>
        <dbReference type="EMBL" id="MBB5107363.1"/>
    </source>
</evidence>
<dbReference type="Proteomes" id="UP000549009">
    <property type="component" value="Unassembled WGS sequence"/>
</dbReference>
<protein>
    <submittedName>
        <fullName evidence="1">Uncharacterized protein</fullName>
    </submittedName>
</protein>
<name>A0A7W8B2A6_STRST</name>
<proteinExistence type="predicted"/>
<dbReference type="EMBL" id="JACHJD010000013">
    <property type="protein sequence ID" value="MBB5107363.1"/>
    <property type="molecule type" value="Genomic_DNA"/>
</dbReference>
<dbReference type="RefSeq" id="WP_229879240.1">
    <property type="nucleotide sequence ID" value="NZ_BMSQ01000013.1"/>
</dbReference>
<organism evidence="1 2">
    <name type="scientific">Streptomyces spectabilis</name>
    <dbReference type="NCBI Taxonomy" id="68270"/>
    <lineage>
        <taxon>Bacteria</taxon>
        <taxon>Bacillati</taxon>
        <taxon>Actinomycetota</taxon>
        <taxon>Actinomycetes</taxon>
        <taxon>Kitasatosporales</taxon>
        <taxon>Streptomycetaceae</taxon>
        <taxon>Streptomyces</taxon>
    </lineage>
</organism>
<sequence>MSELSREPRDEWADLLKEMAESEADPARRAFLEGFPDGFGLVDEGVD</sequence>
<accession>A0A7W8B2A6</accession>
<keyword evidence="2" id="KW-1185">Reference proteome</keyword>
<dbReference type="AlphaFoldDB" id="A0A7W8B2A6"/>
<comment type="caution">
    <text evidence="1">The sequence shown here is derived from an EMBL/GenBank/DDBJ whole genome shotgun (WGS) entry which is preliminary data.</text>
</comment>
<reference evidence="1 2" key="1">
    <citation type="submission" date="2020-08" db="EMBL/GenBank/DDBJ databases">
        <title>Genomic Encyclopedia of Type Strains, Phase III (KMG-III): the genomes of soil and plant-associated and newly described type strains.</title>
        <authorList>
            <person name="Whitman W."/>
        </authorList>
    </citation>
    <scope>NUCLEOTIDE SEQUENCE [LARGE SCALE GENOMIC DNA]</scope>
    <source>
        <strain evidence="1 2">CECT 3146</strain>
    </source>
</reference>